<comment type="caution">
    <text evidence="2">The sequence shown here is derived from an EMBL/GenBank/DDBJ whole genome shotgun (WGS) entry which is preliminary data.</text>
</comment>
<feature type="chain" id="PRO_5026291829" evidence="1">
    <location>
        <begin position="25"/>
        <end position="211"/>
    </location>
</feature>
<feature type="signal peptide" evidence="1">
    <location>
        <begin position="1"/>
        <end position="24"/>
    </location>
</feature>
<protein>
    <submittedName>
        <fullName evidence="2">Uncharacterized protein</fullName>
    </submittedName>
</protein>
<organism evidence="2 3">
    <name type="scientific">Aphis glycines</name>
    <name type="common">Soybean aphid</name>
    <dbReference type="NCBI Taxonomy" id="307491"/>
    <lineage>
        <taxon>Eukaryota</taxon>
        <taxon>Metazoa</taxon>
        <taxon>Ecdysozoa</taxon>
        <taxon>Arthropoda</taxon>
        <taxon>Hexapoda</taxon>
        <taxon>Insecta</taxon>
        <taxon>Pterygota</taxon>
        <taxon>Neoptera</taxon>
        <taxon>Paraneoptera</taxon>
        <taxon>Hemiptera</taxon>
        <taxon>Sternorrhyncha</taxon>
        <taxon>Aphidomorpha</taxon>
        <taxon>Aphidoidea</taxon>
        <taxon>Aphididae</taxon>
        <taxon>Aphidini</taxon>
        <taxon>Aphis</taxon>
        <taxon>Aphis</taxon>
    </lineage>
</organism>
<evidence type="ECO:0000313" key="3">
    <source>
        <dbReference type="Proteomes" id="UP000475862"/>
    </source>
</evidence>
<proteinExistence type="predicted"/>
<reference evidence="2 3" key="1">
    <citation type="submission" date="2019-08" db="EMBL/GenBank/DDBJ databases">
        <title>The genome of the soybean aphid Biotype 1, its phylome, world population structure and adaptation to the North American continent.</title>
        <authorList>
            <person name="Giordano R."/>
            <person name="Donthu R.K."/>
            <person name="Hernandez A.G."/>
            <person name="Wright C.L."/>
            <person name="Zimin A.V."/>
        </authorList>
    </citation>
    <scope>NUCLEOTIDE SEQUENCE [LARGE SCALE GENOMIC DNA]</scope>
    <source>
        <tissue evidence="2">Whole aphids</tissue>
    </source>
</reference>
<keyword evidence="1" id="KW-0732">Signal</keyword>
<keyword evidence="3" id="KW-1185">Reference proteome</keyword>
<evidence type="ECO:0000256" key="1">
    <source>
        <dbReference type="SAM" id="SignalP"/>
    </source>
</evidence>
<dbReference type="OrthoDB" id="6602479at2759"/>
<accession>A0A6G0T2Z6</accession>
<dbReference type="AlphaFoldDB" id="A0A6G0T2Z6"/>
<dbReference type="Proteomes" id="UP000475862">
    <property type="component" value="Unassembled WGS sequence"/>
</dbReference>
<gene>
    <name evidence="2" type="ORF">AGLY_014765</name>
</gene>
<sequence>MAFMDKWISFFIVFLINCILSVKSENCDSLISLFTNNKLYILNSTELVSFYPIDFKFILTDYGGVTCSTGNCSTTNEVMYKNKRILSLENTDLAISDEELSVAIYSSMTTNTQLNDIISVFPNRFVMKSRTEKNAFLVYSTVFGLNIDITNPGCDKTKFKYRSKIAKIRGVVCKVRFLTGIRYSLDCGDITLFLNAVNEEGVLDHETKCEN</sequence>
<dbReference type="EMBL" id="VYZN01000065">
    <property type="protein sequence ID" value="KAE9524715.1"/>
    <property type="molecule type" value="Genomic_DNA"/>
</dbReference>
<name>A0A6G0T2Z6_APHGL</name>
<evidence type="ECO:0000313" key="2">
    <source>
        <dbReference type="EMBL" id="KAE9524715.1"/>
    </source>
</evidence>